<organism evidence="1 2">
    <name type="scientific">Stephanodiscus triporus</name>
    <dbReference type="NCBI Taxonomy" id="2934178"/>
    <lineage>
        <taxon>Eukaryota</taxon>
        <taxon>Sar</taxon>
        <taxon>Stramenopiles</taxon>
        <taxon>Ochrophyta</taxon>
        <taxon>Bacillariophyta</taxon>
        <taxon>Coscinodiscophyceae</taxon>
        <taxon>Thalassiosirophycidae</taxon>
        <taxon>Stephanodiscales</taxon>
        <taxon>Stephanodiscaceae</taxon>
        <taxon>Stephanodiscus</taxon>
    </lineage>
</organism>
<name>A0ABD3NLX3_9STRA</name>
<proteinExistence type="predicted"/>
<dbReference type="EMBL" id="JALLAZ020001402">
    <property type="protein sequence ID" value="KAL3775656.1"/>
    <property type="molecule type" value="Genomic_DNA"/>
</dbReference>
<sequence length="681" mass="75332">MMSAVLAYASRSARVLLPPPSSGTKKVIGGGGGASGVAVAPLRSLRHHIVRDGTANPLPAVIKHIDDDAIGVNFPATKTTRDHLRRGNAGRLLEDDDRPYRRGCGVNYRYLHFVDNRSRRFHTSDVGGEKLDADGRVSIVGERDEYKLENGKYVCPGLIEDAIRNSRFINQVVVCGSGQPYNVALIVPDWIAVRIELGMPENFISDEELMKSDGARDLIKDEIERNCYGIEKCDVPEAFAFVAPFAAAPFAAASDAVTPEKSIRRDVVLESYEDVISDLYERGRRGGEGETRWRSFPLAGGPKVTKVTEEVITLAPEGKAIQFQRGSAQEKHELHDEKDFRPALIEDAIIKSQFISQVVVCGSDRPYNVALVVPDWVAIRSELGMPENFISQEELVNSVGARDLIKEEIKRNCYSIEKCDVPAAFAFVAPFTASNDMVTPKKSIRRDVVLKFYEDVISDLYERGRGEEGETRWRSFPLAGGPKVTKVTEEVITLAPEGKAIQFQHGDIGQLDKDGCVSIADHLNQQYKLENGKCVCPTTIEEAIIKSHFISQVVVCGSDRPYNVALVVPDWVAIRSELGMPENFISQEELVNSVGARDLIKEEIKRNCYSIEKCDVPAAFAFVAPFTASNDMVTPKKSIRREVVLKSYEDVISDLYDKQNGKLLSSEITVPGRKINLAPAK</sequence>
<keyword evidence="2" id="KW-1185">Reference proteome</keyword>
<comment type="caution">
    <text evidence="1">The sequence shown here is derived from an EMBL/GenBank/DDBJ whole genome shotgun (WGS) entry which is preliminary data.</text>
</comment>
<reference evidence="1 2" key="1">
    <citation type="submission" date="2024-10" db="EMBL/GenBank/DDBJ databases">
        <title>Updated reference genomes for cyclostephanoid diatoms.</title>
        <authorList>
            <person name="Roberts W.R."/>
            <person name="Alverson A.J."/>
        </authorList>
    </citation>
    <scope>NUCLEOTIDE SEQUENCE [LARGE SCALE GENOMIC DNA]</scope>
    <source>
        <strain evidence="1 2">AJA276-08</strain>
    </source>
</reference>
<accession>A0ABD3NLX3</accession>
<protein>
    <submittedName>
        <fullName evidence="1">Uncharacterized protein</fullName>
    </submittedName>
</protein>
<gene>
    <name evidence="1" type="ORF">ACHAW5_008126</name>
</gene>
<dbReference type="Pfam" id="PF23562">
    <property type="entry name" value="AMP-binding_C_3"/>
    <property type="match status" value="3"/>
</dbReference>
<dbReference type="Proteomes" id="UP001530315">
    <property type="component" value="Unassembled WGS sequence"/>
</dbReference>
<dbReference type="SUPFAM" id="SSF56801">
    <property type="entry name" value="Acetyl-CoA synthetase-like"/>
    <property type="match status" value="2"/>
</dbReference>
<dbReference type="InterPro" id="IPR052987">
    <property type="entry name" value="Chloroplast_AMP-bd_Enzymes"/>
</dbReference>
<dbReference type="PANTHER" id="PTHR43813:SF1">
    <property type="entry name" value="ACYL-ACTIVATING ENZYME 16, CHLOROPLASTIC-RELATED"/>
    <property type="match status" value="1"/>
</dbReference>
<evidence type="ECO:0000313" key="2">
    <source>
        <dbReference type="Proteomes" id="UP001530315"/>
    </source>
</evidence>
<evidence type="ECO:0000313" key="1">
    <source>
        <dbReference type="EMBL" id="KAL3775656.1"/>
    </source>
</evidence>
<dbReference type="PANTHER" id="PTHR43813">
    <property type="entry name" value="ACYL-ACTIVATING ENZYME 16, CHLOROPLASTIC-RELATED"/>
    <property type="match status" value="1"/>
</dbReference>
<dbReference type="AlphaFoldDB" id="A0ABD3NLX3"/>